<gene>
    <name evidence="2" type="ORF">R1sor_005137</name>
</gene>
<proteinExistence type="predicted"/>
<dbReference type="Proteomes" id="UP001633002">
    <property type="component" value="Unassembled WGS sequence"/>
</dbReference>
<evidence type="ECO:0000313" key="2">
    <source>
        <dbReference type="EMBL" id="KAL3691486.1"/>
    </source>
</evidence>
<protein>
    <submittedName>
        <fullName evidence="2">Uncharacterized protein</fullName>
    </submittedName>
</protein>
<feature type="region of interest" description="Disordered" evidence="1">
    <location>
        <begin position="67"/>
        <end position="145"/>
    </location>
</feature>
<evidence type="ECO:0000313" key="3">
    <source>
        <dbReference type="Proteomes" id="UP001633002"/>
    </source>
</evidence>
<name>A0ABD3HKP8_9MARC</name>
<reference evidence="2 3" key="1">
    <citation type="submission" date="2024-09" db="EMBL/GenBank/DDBJ databases">
        <title>Chromosome-scale assembly of Riccia sorocarpa.</title>
        <authorList>
            <person name="Paukszto L."/>
        </authorList>
    </citation>
    <scope>NUCLEOTIDE SEQUENCE [LARGE SCALE GENOMIC DNA]</scope>
    <source>
        <strain evidence="2">LP-2024</strain>
        <tissue evidence="2">Aerial parts of the thallus</tissue>
    </source>
</reference>
<sequence>MTESIISRIIEVPDTEKRRRPEHRLCTNESDIALAGEENNTSLDPAEVICLFTQLQRNNDNDRTVAISSAQQQTQGATGWNATKQTKNVGPVNWLGQPWNARAITPPGRQASAPGSPKGSKLEGKLNPGSAAMAAKTGAPPNAAT</sequence>
<feature type="compositionally biased region" description="Polar residues" evidence="1">
    <location>
        <begin position="67"/>
        <end position="88"/>
    </location>
</feature>
<evidence type="ECO:0000256" key="1">
    <source>
        <dbReference type="SAM" id="MobiDB-lite"/>
    </source>
</evidence>
<organism evidence="2 3">
    <name type="scientific">Riccia sorocarpa</name>
    <dbReference type="NCBI Taxonomy" id="122646"/>
    <lineage>
        <taxon>Eukaryota</taxon>
        <taxon>Viridiplantae</taxon>
        <taxon>Streptophyta</taxon>
        <taxon>Embryophyta</taxon>
        <taxon>Marchantiophyta</taxon>
        <taxon>Marchantiopsida</taxon>
        <taxon>Marchantiidae</taxon>
        <taxon>Marchantiales</taxon>
        <taxon>Ricciaceae</taxon>
        <taxon>Riccia</taxon>
    </lineage>
</organism>
<dbReference type="AlphaFoldDB" id="A0ABD3HKP8"/>
<keyword evidence="3" id="KW-1185">Reference proteome</keyword>
<comment type="caution">
    <text evidence="2">The sequence shown here is derived from an EMBL/GenBank/DDBJ whole genome shotgun (WGS) entry which is preliminary data.</text>
</comment>
<dbReference type="EMBL" id="JBJQOH010000003">
    <property type="protein sequence ID" value="KAL3691486.1"/>
    <property type="molecule type" value="Genomic_DNA"/>
</dbReference>
<accession>A0ABD3HKP8</accession>